<dbReference type="InterPro" id="IPR051449">
    <property type="entry name" value="ABC-2_transporter_component"/>
</dbReference>
<dbReference type="Gene3D" id="3.40.1710.10">
    <property type="entry name" value="abc type-2 transporter like domain"/>
    <property type="match status" value="1"/>
</dbReference>
<organism evidence="8 9">
    <name type="scientific">Chengkuizengella marina</name>
    <dbReference type="NCBI Taxonomy" id="2507566"/>
    <lineage>
        <taxon>Bacteria</taxon>
        <taxon>Bacillati</taxon>
        <taxon>Bacillota</taxon>
        <taxon>Bacilli</taxon>
        <taxon>Bacillales</taxon>
        <taxon>Paenibacillaceae</taxon>
        <taxon>Chengkuizengella</taxon>
    </lineage>
</organism>
<feature type="transmembrane region" description="Helical" evidence="6">
    <location>
        <begin position="365"/>
        <end position="388"/>
    </location>
</feature>
<sequence>MKNIFTIAGYELIRFFRMRSILLIMLGLPLLLILILGTALSGVFQPSGENEKLEKVKVGVLNKDQGVFNQTISDFLFSPPIHSYVSVNLIKTREELFEKYESREIDYGIVVPADFSDSVISARLTSWEFIEGESIEKNLVARTIFESFISQVNEMQARVFVLGPETLQESLFTDQNLNLQYSNHVKIGSLQKNEGSTSAIQYYAVTMLVMFLLFSGMAAAISLAEEKEAFTLLRLNSIPLHSNTIIIGKLLGVGIFSLIQAMVIISFSTFVYGVDWGDDYITLFGVIILTIVSSTSIGVILTSLLQSSKSIIAIYQALIFVMTFLSGGMIPNLGDFLNSLGKFSINYWSSNTLIRLMIESDSTMIIRNMGVIGSTSLVLALTAGLIYWKVGYHE</sequence>
<dbReference type="GO" id="GO:0005886">
    <property type="term" value="C:plasma membrane"/>
    <property type="evidence" value="ECO:0007669"/>
    <property type="project" value="UniProtKB-SubCell"/>
</dbReference>
<protein>
    <submittedName>
        <fullName evidence="8">ABC transporter permease</fullName>
    </submittedName>
</protein>
<evidence type="ECO:0000313" key="9">
    <source>
        <dbReference type="Proteomes" id="UP000448943"/>
    </source>
</evidence>
<keyword evidence="5 6" id="KW-0472">Membrane</keyword>
<dbReference type="PANTHER" id="PTHR30294:SF48">
    <property type="entry name" value="LINEARMYCIN RESISTANCE PERMEASE PROTEIN LNRM"/>
    <property type="match status" value="1"/>
</dbReference>
<feature type="domain" description="ABC-2 type transporter transmembrane" evidence="7">
    <location>
        <begin position="19"/>
        <end position="383"/>
    </location>
</feature>
<evidence type="ECO:0000259" key="7">
    <source>
        <dbReference type="Pfam" id="PF12698"/>
    </source>
</evidence>
<evidence type="ECO:0000256" key="3">
    <source>
        <dbReference type="ARBA" id="ARBA00022692"/>
    </source>
</evidence>
<reference evidence="8 9" key="1">
    <citation type="submission" date="2019-01" db="EMBL/GenBank/DDBJ databases">
        <title>Chengkuizengella sp. nov., isolated from deep-sea sediment of East Pacific Ocean.</title>
        <authorList>
            <person name="Yang J."/>
            <person name="Lai Q."/>
            <person name="Shao Z."/>
        </authorList>
    </citation>
    <scope>NUCLEOTIDE SEQUENCE [LARGE SCALE GENOMIC DNA]</scope>
    <source>
        <strain evidence="8 9">YPA3-1-1</strain>
    </source>
</reference>
<keyword evidence="3 6" id="KW-0812">Transmembrane</keyword>
<evidence type="ECO:0000256" key="5">
    <source>
        <dbReference type="ARBA" id="ARBA00023136"/>
    </source>
</evidence>
<gene>
    <name evidence="8" type="ORF">ERL59_17265</name>
</gene>
<proteinExistence type="predicted"/>
<evidence type="ECO:0000313" key="8">
    <source>
        <dbReference type="EMBL" id="NBI30703.1"/>
    </source>
</evidence>
<evidence type="ECO:0000256" key="2">
    <source>
        <dbReference type="ARBA" id="ARBA00022475"/>
    </source>
</evidence>
<evidence type="ECO:0000256" key="6">
    <source>
        <dbReference type="SAM" id="Phobius"/>
    </source>
</evidence>
<keyword evidence="4 6" id="KW-1133">Transmembrane helix</keyword>
<feature type="transmembrane region" description="Helical" evidence="6">
    <location>
        <begin position="202"/>
        <end position="224"/>
    </location>
</feature>
<dbReference type="AlphaFoldDB" id="A0A6N9Q7R8"/>
<dbReference type="OrthoDB" id="1952619at2"/>
<dbReference type="RefSeq" id="WP_160647518.1">
    <property type="nucleotide sequence ID" value="NZ_SIJB01000036.1"/>
</dbReference>
<comment type="caution">
    <text evidence="8">The sequence shown here is derived from an EMBL/GenBank/DDBJ whole genome shotgun (WGS) entry which is preliminary data.</text>
</comment>
<keyword evidence="9" id="KW-1185">Reference proteome</keyword>
<dbReference type="EMBL" id="SIJB01000036">
    <property type="protein sequence ID" value="NBI30703.1"/>
    <property type="molecule type" value="Genomic_DNA"/>
</dbReference>
<evidence type="ECO:0000256" key="1">
    <source>
        <dbReference type="ARBA" id="ARBA00004651"/>
    </source>
</evidence>
<accession>A0A6N9Q7R8</accession>
<feature type="transmembrane region" description="Helical" evidence="6">
    <location>
        <begin position="280"/>
        <end position="305"/>
    </location>
</feature>
<dbReference type="PANTHER" id="PTHR30294">
    <property type="entry name" value="MEMBRANE COMPONENT OF ABC TRANSPORTER YHHJ-RELATED"/>
    <property type="match status" value="1"/>
</dbReference>
<evidence type="ECO:0000256" key="4">
    <source>
        <dbReference type="ARBA" id="ARBA00022989"/>
    </source>
</evidence>
<dbReference type="InterPro" id="IPR013525">
    <property type="entry name" value="ABC2_TM"/>
</dbReference>
<name>A0A6N9Q7R8_9BACL</name>
<keyword evidence="2" id="KW-1003">Cell membrane</keyword>
<dbReference type="Proteomes" id="UP000448943">
    <property type="component" value="Unassembled WGS sequence"/>
</dbReference>
<feature type="transmembrane region" description="Helical" evidence="6">
    <location>
        <begin position="245"/>
        <end position="274"/>
    </location>
</feature>
<comment type="subcellular location">
    <subcellularLocation>
        <location evidence="1">Cell membrane</location>
        <topology evidence="1">Multi-pass membrane protein</topology>
    </subcellularLocation>
</comment>
<dbReference type="GO" id="GO:0140359">
    <property type="term" value="F:ABC-type transporter activity"/>
    <property type="evidence" value="ECO:0007669"/>
    <property type="project" value="InterPro"/>
</dbReference>
<feature type="transmembrane region" description="Helical" evidence="6">
    <location>
        <begin position="312"/>
        <end position="330"/>
    </location>
</feature>
<dbReference type="Pfam" id="PF12698">
    <property type="entry name" value="ABC2_membrane_3"/>
    <property type="match status" value="1"/>
</dbReference>